<dbReference type="PANTHER" id="PTHR35399:SF2">
    <property type="entry name" value="DUF839 DOMAIN-CONTAINING PROTEIN"/>
    <property type="match status" value="1"/>
</dbReference>
<dbReference type="Pfam" id="PF05787">
    <property type="entry name" value="PhoX"/>
    <property type="match status" value="1"/>
</dbReference>
<dbReference type="Pfam" id="PF22352">
    <property type="entry name" value="K319L-like_PKD"/>
    <property type="match status" value="1"/>
</dbReference>
<protein>
    <recommendedName>
        <fullName evidence="4">Phosphatase</fullName>
    </recommendedName>
</protein>
<evidence type="ECO:0000313" key="2">
    <source>
        <dbReference type="EMBL" id="MBB5730687.1"/>
    </source>
</evidence>
<keyword evidence="3" id="KW-1185">Reference proteome</keyword>
<dbReference type="Gene3D" id="2.60.40.3010">
    <property type="match status" value="1"/>
</dbReference>
<proteinExistence type="predicted"/>
<feature type="region of interest" description="Disordered" evidence="1">
    <location>
        <begin position="604"/>
        <end position="629"/>
    </location>
</feature>
<evidence type="ECO:0000256" key="1">
    <source>
        <dbReference type="SAM" id="MobiDB-lite"/>
    </source>
</evidence>
<feature type="compositionally biased region" description="Polar residues" evidence="1">
    <location>
        <begin position="798"/>
        <end position="811"/>
    </location>
</feature>
<accession>A0A7W9BV44</accession>
<dbReference type="RefSeq" id="WP_157177734.1">
    <property type="nucleotide sequence ID" value="NZ_BMJP01000006.1"/>
</dbReference>
<dbReference type="PANTHER" id="PTHR35399">
    <property type="entry name" value="SLR8030 PROTEIN"/>
    <property type="match status" value="1"/>
</dbReference>
<sequence length="828" mass="87262">MHDLLSFDDAYTDGDIDTNRSDGPTLGAIVDQRYSRRQTMVGGVSAMTLAAFGTTLLSGCGSDAEDNTPPTVTAGQNAATTSGKLVSMTATATDAGGSIAGTVWTQVSGPTVTLTNAGTLNASFIAPAVATATPLVFRMTATDNFGATATADSTITVAPATLDFTAVPKSLADVVAVPAGYTVTVLYRLGDPINAATGAYANDGTDSTFSARAGDHHDGMSYFGLLTGASTPDAANSARGLLVMNHENISAAYLHPTGQTLVNNARPEAEALKEIECHGVSVIEVTRGATGGWSYVQNSTLNRRITPNTPMQFNGPLRGSALIRTRYSTDGTMGRGTINNCANGLMPWNTYTTCEENWAGYFRRDTTDNAARTAKDVTSLNRYGITVTTNRTGNNRWSTVTPSDSSSTLYSRWNINVQAGTAADGTGDFRNEANQFGWVVEIDPYLPTSVPRKRTALGRMNHEGCWPSVPVAGRKLAFYMGDDAQNEYLYKFVSNTPWAAADATATDRLAIGDKYLDSGTLYVARFDATGAGVWLPLRFNENGLNASNATYPFADQADVLANVRLAGDSLGATKMDRPEWTAVNPATGEMYLTLTNNSSRTLANTDAANPRYYNDPKGTAAQRGNPNGHIIRLREDGDTSEATSFRWDIYVFGAGSDLNPTNINLSGLDATNDLSSPDGLWFSRSTNPTGQVNPLLWIQTDDGAFTDQTNCMMLAALPGTVGDGAARTIVNLAATDTGTRSQSTFVGKAPGGSLRRFLVGPKECEITGVDSTPDGRALFVNIQHPGEGGTGAAPTSAWPASQAGTTGTSRPRSATIVITKNDGGLVGL</sequence>
<dbReference type="EMBL" id="JACIJR010000008">
    <property type="protein sequence ID" value="MBB5730687.1"/>
    <property type="molecule type" value="Genomic_DNA"/>
</dbReference>
<name>A0A7W9BV44_9SPHN</name>
<dbReference type="InterPro" id="IPR008557">
    <property type="entry name" value="PhoX"/>
</dbReference>
<dbReference type="AlphaFoldDB" id="A0A7W9BV44"/>
<evidence type="ECO:0008006" key="4">
    <source>
        <dbReference type="Google" id="ProtNLM"/>
    </source>
</evidence>
<gene>
    <name evidence="2" type="ORF">FHS99_003193</name>
</gene>
<dbReference type="Proteomes" id="UP000546701">
    <property type="component" value="Unassembled WGS sequence"/>
</dbReference>
<feature type="region of interest" description="Disordered" evidence="1">
    <location>
        <begin position="785"/>
        <end position="811"/>
    </location>
</feature>
<reference evidence="2 3" key="1">
    <citation type="submission" date="2020-08" db="EMBL/GenBank/DDBJ databases">
        <title>Genomic Encyclopedia of Type Strains, Phase IV (KMG-IV): sequencing the most valuable type-strain genomes for metagenomic binning, comparative biology and taxonomic classification.</title>
        <authorList>
            <person name="Goeker M."/>
        </authorList>
    </citation>
    <scope>NUCLEOTIDE SEQUENCE [LARGE SCALE GENOMIC DNA]</scope>
    <source>
        <strain evidence="2 3">DSM 103336</strain>
    </source>
</reference>
<organism evidence="2 3">
    <name type="scientific">Sphingomonas prati</name>
    <dbReference type="NCBI Taxonomy" id="1843237"/>
    <lineage>
        <taxon>Bacteria</taxon>
        <taxon>Pseudomonadati</taxon>
        <taxon>Pseudomonadota</taxon>
        <taxon>Alphaproteobacteria</taxon>
        <taxon>Sphingomonadales</taxon>
        <taxon>Sphingomonadaceae</taxon>
        <taxon>Sphingomonas</taxon>
    </lineage>
</organism>
<dbReference type="OrthoDB" id="9801383at2"/>
<comment type="caution">
    <text evidence="2">The sequence shown here is derived from an EMBL/GenBank/DDBJ whole genome shotgun (WGS) entry which is preliminary data.</text>
</comment>
<evidence type="ECO:0000313" key="3">
    <source>
        <dbReference type="Proteomes" id="UP000546701"/>
    </source>
</evidence>